<keyword evidence="2" id="KW-1185">Reference proteome</keyword>
<name>A0AAV2P2I7_9HYME</name>
<protein>
    <submittedName>
        <fullName evidence="1">Uncharacterized protein</fullName>
    </submittedName>
</protein>
<gene>
    <name evidence="1" type="ORF">LPLAT_LOCUS11493</name>
</gene>
<proteinExistence type="predicted"/>
<evidence type="ECO:0000313" key="1">
    <source>
        <dbReference type="EMBL" id="CAL1686131.1"/>
    </source>
</evidence>
<dbReference type="EMBL" id="OZ034829">
    <property type="protein sequence ID" value="CAL1686131.1"/>
    <property type="molecule type" value="Genomic_DNA"/>
</dbReference>
<organism evidence="1 2">
    <name type="scientific">Lasius platythorax</name>
    <dbReference type="NCBI Taxonomy" id="488582"/>
    <lineage>
        <taxon>Eukaryota</taxon>
        <taxon>Metazoa</taxon>
        <taxon>Ecdysozoa</taxon>
        <taxon>Arthropoda</taxon>
        <taxon>Hexapoda</taxon>
        <taxon>Insecta</taxon>
        <taxon>Pterygota</taxon>
        <taxon>Neoptera</taxon>
        <taxon>Endopterygota</taxon>
        <taxon>Hymenoptera</taxon>
        <taxon>Apocrita</taxon>
        <taxon>Aculeata</taxon>
        <taxon>Formicoidea</taxon>
        <taxon>Formicidae</taxon>
        <taxon>Formicinae</taxon>
        <taxon>Lasius</taxon>
        <taxon>Lasius</taxon>
    </lineage>
</organism>
<dbReference type="AlphaFoldDB" id="A0AAV2P2I7"/>
<reference evidence="1" key="1">
    <citation type="submission" date="2024-04" db="EMBL/GenBank/DDBJ databases">
        <authorList>
            <consortium name="Molecular Ecology Group"/>
        </authorList>
    </citation>
    <scope>NUCLEOTIDE SEQUENCE</scope>
</reference>
<accession>A0AAV2P2I7</accession>
<sequence length="159" mass="18421">MCFKFSAIKNRRSYEIKRLIIYRKASFQLRSLLQLRSFSDTLTSVRGHLSDQPSEANNDKLSIGWFQHSLFNWIPHTGRPSSAIHARFRRETNILDQHILGYVLEEGTCRQNSPVGGPDIRKHPQKNFLRDSHICVALGNTKKYPNNFVALIIVVLRIF</sequence>
<evidence type="ECO:0000313" key="2">
    <source>
        <dbReference type="Proteomes" id="UP001497644"/>
    </source>
</evidence>
<dbReference type="Proteomes" id="UP001497644">
    <property type="component" value="Chromosome 6"/>
</dbReference>